<evidence type="ECO:0000256" key="1">
    <source>
        <dbReference type="ARBA" id="ARBA00004948"/>
    </source>
</evidence>
<dbReference type="GO" id="GO:0005737">
    <property type="term" value="C:cytoplasm"/>
    <property type="evidence" value="ECO:0007669"/>
    <property type="project" value="TreeGrafter"/>
</dbReference>
<dbReference type="InterPro" id="IPR022998">
    <property type="entry name" value="ThiamineP_synth_TenI"/>
</dbReference>
<dbReference type="Gene3D" id="3.20.20.70">
    <property type="entry name" value="Aldolase class I"/>
    <property type="match status" value="1"/>
</dbReference>
<name>A0A1W1CB99_9ZZZZ</name>
<keyword evidence="4" id="KW-0808">Transferase</keyword>
<evidence type="ECO:0000256" key="2">
    <source>
        <dbReference type="ARBA" id="ARBA00022977"/>
    </source>
</evidence>
<dbReference type="SUPFAM" id="SSF51391">
    <property type="entry name" value="Thiamin phosphate synthase"/>
    <property type="match status" value="1"/>
</dbReference>
<dbReference type="GO" id="GO:0009228">
    <property type="term" value="P:thiamine biosynthetic process"/>
    <property type="evidence" value="ECO:0007669"/>
    <property type="project" value="UniProtKB-KW"/>
</dbReference>
<dbReference type="Pfam" id="PF02581">
    <property type="entry name" value="TMP-TENI"/>
    <property type="match status" value="1"/>
</dbReference>
<gene>
    <name evidence="4" type="ORF">MNB_SV-3-1617</name>
</gene>
<dbReference type="CDD" id="cd00564">
    <property type="entry name" value="TMP_TenI"/>
    <property type="match status" value="1"/>
</dbReference>
<dbReference type="EC" id="2.5.1.3" evidence="4"/>
<dbReference type="PANTHER" id="PTHR20857">
    <property type="entry name" value="THIAMINE-PHOSPHATE PYROPHOSPHORYLASE"/>
    <property type="match status" value="1"/>
</dbReference>
<accession>A0A1W1CB99</accession>
<protein>
    <submittedName>
        <fullName evidence="4">Thiamin-phosphate pyrophosphorylase</fullName>
        <ecNumber evidence="4">2.5.1.3</ecNumber>
    </submittedName>
</protein>
<dbReference type="GO" id="GO:0004789">
    <property type="term" value="F:thiamine-phosphate diphosphorylase activity"/>
    <property type="evidence" value="ECO:0007669"/>
    <property type="project" value="UniProtKB-EC"/>
</dbReference>
<sequence>MKFPKCDENTPLGIYPIVDRAYKLRPLYEVGITTAQLRTKDKFSGQALEDEVIEAIQISEEYDARFFLNDFWELGIKHKAYGIHLGQEDIQEADVKAIWEAGIRLGISTHTPKEIDIALGFEPSYLAIGPIYEPISKKLTYNPVGIEDLKRWANHVEYPVVAIGGITIDTIANVAKTKVASGIAMISDVLENSEVSKARTLALMEVFESFHGDV</sequence>
<evidence type="ECO:0000313" key="4">
    <source>
        <dbReference type="EMBL" id="SFV63017.1"/>
    </source>
</evidence>
<comment type="pathway">
    <text evidence="1">Cofactor biosynthesis; thiamine diphosphate biosynthesis.</text>
</comment>
<dbReference type="InterPro" id="IPR036206">
    <property type="entry name" value="ThiamineP_synth_sf"/>
</dbReference>
<keyword evidence="2" id="KW-0784">Thiamine biosynthesis</keyword>
<dbReference type="InterPro" id="IPR013785">
    <property type="entry name" value="Aldolase_TIM"/>
</dbReference>
<organism evidence="4">
    <name type="scientific">hydrothermal vent metagenome</name>
    <dbReference type="NCBI Taxonomy" id="652676"/>
    <lineage>
        <taxon>unclassified sequences</taxon>
        <taxon>metagenomes</taxon>
        <taxon>ecological metagenomes</taxon>
    </lineage>
</organism>
<feature type="domain" description="Thiamine phosphate synthase/TenI" evidence="3">
    <location>
        <begin position="25"/>
        <end position="188"/>
    </location>
</feature>
<dbReference type="AlphaFoldDB" id="A0A1W1CB99"/>
<dbReference type="EMBL" id="FPHI01000023">
    <property type="protein sequence ID" value="SFV63017.1"/>
    <property type="molecule type" value="Genomic_DNA"/>
</dbReference>
<proteinExistence type="predicted"/>
<evidence type="ECO:0000259" key="3">
    <source>
        <dbReference type="Pfam" id="PF02581"/>
    </source>
</evidence>
<dbReference type="PANTHER" id="PTHR20857:SF15">
    <property type="entry name" value="THIAMINE-PHOSPHATE SYNTHASE"/>
    <property type="match status" value="1"/>
</dbReference>
<reference evidence="4" key="1">
    <citation type="submission" date="2016-10" db="EMBL/GenBank/DDBJ databases">
        <authorList>
            <person name="de Groot N.N."/>
        </authorList>
    </citation>
    <scope>NUCLEOTIDE SEQUENCE</scope>
</reference>